<name>A0A9N9H582_9GLOM</name>
<gene>
    <name evidence="1" type="ORF">PBRASI_LOCUS10429</name>
</gene>
<comment type="caution">
    <text evidence="1">The sequence shown here is derived from an EMBL/GenBank/DDBJ whole genome shotgun (WGS) entry which is preliminary data.</text>
</comment>
<dbReference type="EMBL" id="CAJVPI010003102">
    <property type="protein sequence ID" value="CAG8654327.1"/>
    <property type="molecule type" value="Genomic_DNA"/>
</dbReference>
<protein>
    <submittedName>
        <fullName evidence="1">4598_t:CDS:1</fullName>
    </submittedName>
</protein>
<sequence>MKVGRVLERLKLEDAKKRLDRLDDLRSGKAQPNWNGELANLERKEKDLEDGKTKWSEQDHRVVSITMAKLLPPPFLQQATATNYGSLEQSFNDIWC</sequence>
<proteinExistence type="predicted"/>
<accession>A0A9N9H582</accession>
<evidence type="ECO:0000313" key="2">
    <source>
        <dbReference type="Proteomes" id="UP000789739"/>
    </source>
</evidence>
<organism evidence="1 2">
    <name type="scientific">Paraglomus brasilianum</name>
    <dbReference type="NCBI Taxonomy" id="144538"/>
    <lineage>
        <taxon>Eukaryota</taxon>
        <taxon>Fungi</taxon>
        <taxon>Fungi incertae sedis</taxon>
        <taxon>Mucoromycota</taxon>
        <taxon>Glomeromycotina</taxon>
        <taxon>Glomeromycetes</taxon>
        <taxon>Paraglomerales</taxon>
        <taxon>Paraglomeraceae</taxon>
        <taxon>Paraglomus</taxon>
    </lineage>
</organism>
<dbReference type="Proteomes" id="UP000789739">
    <property type="component" value="Unassembled WGS sequence"/>
</dbReference>
<dbReference type="AlphaFoldDB" id="A0A9N9H582"/>
<reference evidence="1" key="1">
    <citation type="submission" date="2021-06" db="EMBL/GenBank/DDBJ databases">
        <authorList>
            <person name="Kallberg Y."/>
            <person name="Tangrot J."/>
            <person name="Rosling A."/>
        </authorList>
    </citation>
    <scope>NUCLEOTIDE SEQUENCE</scope>
    <source>
        <strain evidence="1">BR232B</strain>
    </source>
</reference>
<dbReference type="OrthoDB" id="10538778at2759"/>
<evidence type="ECO:0000313" key="1">
    <source>
        <dbReference type="EMBL" id="CAG8654327.1"/>
    </source>
</evidence>
<keyword evidence="2" id="KW-1185">Reference proteome</keyword>